<comment type="subcellular location">
    <subcellularLocation>
        <location evidence="1">Cell membrane</location>
        <topology evidence="1">Multi-pass membrane protein</topology>
    </subcellularLocation>
</comment>
<accession>A0A7V7RL76</accession>
<proteinExistence type="predicted"/>
<name>A0A7V7RL76_9BACI</name>
<dbReference type="PANTHER" id="PTHR40035:SF1">
    <property type="entry name" value="ATP SYNTHASE PROTEIN I"/>
    <property type="match status" value="1"/>
</dbReference>
<sequence>MPEFKLMFIRQRKYMFYLLAIYVLGWGFTSHQHIYLGLIIGTALSMYILWSMVRKIDQFGEAVATGRKVYSIGMISRMAVAALAVLIATRYPDQVHFISVIIGLMTAYIVIMIDFAIQTLQSALSKGER</sequence>
<comment type="caution">
    <text evidence="7">The sequence shown here is derived from an EMBL/GenBank/DDBJ whole genome shotgun (WGS) entry which is preliminary data.</text>
</comment>
<evidence type="ECO:0000256" key="6">
    <source>
        <dbReference type="SAM" id="Phobius"/>
    </source>
</evidence>
<dbReference type="PANTHER" id="PTHR40035">
    <property type="entry name" value="ATP SYNTHASE PROTEIN I"/>
    <property type="match status" value="1"/>
</dbReference>
<feature type="transmembrane region" description="Helical" evidence="6">
    <location>
        <begin position="12"/>
        <end position="28"/>
    </location>
</feature>
<dbReference type="EMBL" id="WBOT01000003">
    <property type="protein sequence ID" value="KAB2332513.1"/>
    <property type="molecule type" value="Genomic_DNA"/>
</dbReference>
<dbReference type="Proteomes" id="UP000441354">
    <property type="component" value="Unassembled WGS sequence"/>
</dbReference>
<dbReference type="OrthoDB" id="2355635at2"/>
<protein>
    <submittedName>
        <fullName evidence="7">ATP synthase subunit I</fullName>
    </submittedName>
</protein>
<keyword evidence="3 6" id="KW-0812">Transmembrane</keyword>
<evidence type="ECO:0000313" key="7">
    <source>
        <dbReference type="EMBL" id="KAB2332513.1"/>
    </source>
</evidence>
<evidence type="ECO:0000256" key="5">
    <source>
        <dbReference type="ARBA" id="ARBA00023136"/>
    </source>
</evidence>
<dbReference type="AlphaFoldDB" id="A0A7V7RL76"/>
<feature type="transmembrane region" description="Helical" evidence="6">
    <location>
        <begin position="74"/>
        <end position="91"/>
    </location>
</feature>
<feature type="transmembrane region" description="Helical" evidence="6">
    <location>
        <begin position="34"/>
        <end position="53"/>
    </location>
</feature>
<dbReference type="RefSeq" id="WP_066442351.1">
    <property type="nucleotide sequence ID" value="NZ_WBOT01000003.1"/>
</dbReference>
<gene>
    <name evidence="7" type="ORF">F7732_10465</name>
</gene>
<organism evidence="7 8">
    <name type="scientific">Bacillus mesophilum</name>
    <dbReference type="NCBI Taxonomy" id="1071718"/>
    <lineage>
        <taxon>Bacteria</taxon>
        <taxon>Bacillati</taxon>
        <taxon>Bacillota</taxon>
        <taxon>Bacilli</taxon>
        <taxon>Bacillales</taxon>
        <taxon>Bacillaceae</taxon>
        <taxon>Bacillus</taxon>
    </lineage>
</organism>
<evidence type="ECO:0000313" key="8">
    <source>
        <dbReference type="Proteomes" id="UP000441354"/>
    </source>
</evidence>
<dbReference type="Pfam" id="PF03899">
    <property type="entry name" value="ATP-synt_I"/>
    <property type="match status" value="1"/>
</dbReference>
<keyword evidence="4 6" id="KW-1133">Transmembrane helix</keyword>
<keyword evidence="2" id="KW-1003">Cell membrane</keyword>
<evidence type="ECO:0000256" key="4">
    <source>
        <dbReference type="ARBA" id="ARBA00022989"/>
    </source>
</evidence>
<keyword evidence="5 6" id="KW-0472">Membrane</keyword>
<evidence type="ECO:0000256" key="1">
    <source>
        <dbReference type="ARBA" id="ARBA00004651"/>
    </source>
</evidence>
<feature type="transmembrane region" description="Helical" evidence="6">
    <location>
        <begin position="97"/>
        <end position="117"/>
    </location>
</feature>
<evidence type="ECO:0000256" key="2">
    <source>
        <dbReference type="ARBA" id="ARBA00022475"/>
    </source>
</evidence>
<dbReference type="GO" id="GO:0005886">
    <property type="term" value="C:plasma membrane"/>
    <property type="evidence" value="ECO:0007669"/>
    <property type="project" value="UniProtKB-SubCell"/>
</dbReference>
<evidence type="ECO:0000256" key="3">
    <source>
        <dbReference type="ARBA" id="ARBA00022692"/>
    </source>
</evidence>
<reference evidence="7 8" key="1">
    <citation type="journal article" date="2014" name="Arch. Microbiol.">
        <title>Bacillus mesophilum sp. nov., strain IITR-54T, a novel 4-chlorobiphenyl dechlorinating bacterium.</title>
        <authorList>
            <person name="Manickam N."/>
            <person name="Singh N.K."/>
            <person name="Bajaj A."/>
            <person name="Kumar R.M."/>
            <person name="Kaur G."/>
            <person name="Kaur N."/>
            <person name="Bala M."/>
            <person name="Kumar A."/>
            <person name="Mayilraj S."/>
        </authorList>
    </citation>
    <scope>NUCLEOTIDE SEQUENCE [LARGE SCALE GENOMIC DNA]</scope>
    <source>
        <strain evidence="7 8">IITR-54</strain>
    </source>
</reference>
<dbReference type="InterPro" id="IPR039072">
    <property type="entry name" value="ATP_synth_I_Bacilli"/>
</dbReference>
<keyword evidence="8" id="KW-1185">Reference proteome</keyword>
<dbReference type="InterPro" id="IPR005598">
    <property type="entry name" value="ATP_synth_I"/>
</dbReference>